<dbReference type="InterPro" id="IPR026385">
    <property type="entry name" value="LegC-like"/>
</dbReference>
<dbReference type="Proteomes" id="UP000660070">
    <property type="component" value="Unassembled WGS sequence"/>
</dbReference>
<accession>A0ABS0FC27</accession>
<evidence type="ECO:0000313" key="2">
    <source>
        <dbReference type="EMBL" id="MBF8457215.1"/>
    </source>
</evidence>
<dbReference type="Gene3D" id="3.40.640.10">
    <property type="entry name" value="Type I PLP-dependent aspartate aminotransferase-like (Major domain)"/>
    <property type="match status" value="1"/>
</dbReference>
<dbReference type="PANTHER" id="PTHR30244:SF30">
    <property type="entry name" value="BLR5990 PROTEIN"/>
    <property type="match status" value="1"/>
</dbReference>
<dbReference type="Gene3D" id="3.90.1150.10">
    <property type="entry name" value="Aspartate Aminotransferase, domain 1"/>
    <property type="match status" value="1"/>
</dbReference>
<reference evidence="2 3" key="1">
    <citation type="submission" date="2020-11" db="EMBL/GenBank/DDBJ databases">
        <title>Kaistella gelatinilytica sp. nov., a flavobacterium isolated from Antarctic Soil.</title>
        <authorList>
            <person name="Li J."/>
        </authorList>
    </citation>
    <scope>NUCLEOTIDE SEQUENCE [LARGE SCALE GENOMIC DNA]</scope>
    <source>
        <strain evidence="2 3">G5-32</strain>
    </source>
</reference>
<keyword evidence="3" id="KW-1185">Reference proteome</keyword>
<dbReference type="RefSeq" id="WP_196079726.1">
    <property type="nucleotide sequence ID" value="NZ_JADPVI010000002.1"/>
</dbReference>
<gene>
    <name evidence="2" type="ORF">IV494_08465</name>
</gene>
<dbReference type="InterPro" id="IPR015422">
    <property type="entry name" value="PyrdxlP-dep_Trfase_small"/>
</dbReference>
<keyword evidence="2" id="KW-0808">Transferase</keyword>
<keyword evidence="2" id="KW-0032">Aminotransferase</keyword>
<dbReference type="CDD" id="cd00616">
    <property type="entry name" value="AHBA_syn"/>
    <property type="match status" value="1"/>
</dbReference>
<proteinExistence type="inferred from homology"/>
<dbReference type="PANTHER" id="PTHR30244">
    <property type="entry name" value="TRANSAMINASE"/>
    <property type="match status" value="1"/>
</dbReference>
<protein>
    <submittedName>
        <fullName evidence="2">LegC family aminotransferase</fullName>
    </submittedName>
</protein>
<sequence length="385" mass="43277">MDSIDKTISFIQDTFHTKDFIPLHAPYFGGNEKKYLNETIDSTFVSSVGAFVNKFEKDFAKYTGSKFAVACVNGTNSLHIALILAGVKSEDEVLSQSLTFIATANAISYIGAQSVFIDVDRDTMGMSPKALQSFLEKFGQKREDGFTYNSTTGKKIAACVPMHTFGFPLRIEELAEICKNWNIFLVEDAAESLGSYYKSKHTGTFGRIGVFSFNGNKTITCGGGGALITDDEELAKRAKHLTTQAKIPHAWKFSHDEIGYNYRMPNLNAALACAQLEQLDQILANKRELAEKYKSFFSETDYHFVTELADTKANYWLNALMLPSNEERDEFLRRTNEGGVMTRPIWDLMSSLPMFENFQNDGLENSKWLEERVVNIPSSFRPSNE</sequence>
<dbReference type="NCBIfam" id="TIGR04181">
    <property type="entry name" value="NHT_00031"/>
    <property type="match status" value="1"/>
</dbReference>
<organism evidence="2 3">
    <name type="scientific">Kaistella gelatinilytica</name>
    <dbReference type="NCBI Taxonomy" id="2787636"/>
    <lineage>
        <taxon>Bacteria</taxon>
        <taxon>Pseudomonadati</taxon>
        <taxon>Bacteroidota</taxon>
        <taxon>Flavobacteriia</taxon>
        <taxon>Flavobacteriales</taxon>
        <taxon>Weeksellaceae</taxon>
        <taxon>Chryseobacterium group</taxon>
        <taxon>Kaistella</taxon>
    </lineage>
</organism>
<comment type="similarity">
    <text evidence="1">Belongs to the DegT/DnrJ/EryC1 family.</text>
</comment>
<dbReference type="SUPFAM" id="SSF53383">
    <property type="entry name" value="PLP-dependent transferases"/>
    <property type="match status" value="1"/>
</dbReference>
<name>A0ABS0FC27_9FLAO</name>
<dbReference type="InterPro" id="IPR015424">
    <property type="entry name" value="PyrdxlP-dep_Trfase"/>
</dbReference>
<dbReference type="GO" id="GO:0008483">
    <property type="term" value="F:transaminase activity"/>
    <property type="evidence" value="ECO:0007669"/>
    <property type="project" value="UniProtKB-KW"/>
</dbReference>
<dbReference type="PIRSF" id="PIRSF000390">
    <property type="entry name" value="PLP_StrS"/>
    <property type="match status" value="1"/>
</dbReference>
<dbReference type="EMBL" id="JADPVI010000002">
    <property type="protein sequence ID" value="MBF8457215.1"/>
    <property type="molecule type" value="Genomic_DNA"/>
</dbReference>
<evidence type="ECO:0000256" key="1">
    <source>
        <dbReference type="RuleBase" id="RU004508"/>
    </source>
</evidence>
<comment type="caution">
    <text evidence="2">The sequence shown here is derived from an EMBL/GenBank/DDBJ whole genome shotgun (WGS) entry which is preliminary data.</text>
</comment>
<dbReference type="InterPro" id="IPR000653">
    <property type="entry name" value="DegT/StrS_aminotransferase"/>
</dbReference>
<dbReference type="Pfam" id="PF01041">
    <property type="entry name" value="DegT_DnrJ_EryC1"/>
    <property type="match status" value="1"/>
</dbReference>
<keyword evidence="1" id="KW-0663">Pyridoxal phosphate</keyword>
<dbReference type="InterPro" id="IPR015421">
    <property type="entry name" value="PyrdxlP-dep_Trfase_major"/>
</dbReference>
<evidence type="ECO:0000313" key="3">
    <source>
        <dbReference type="Proteomes" id="UP000660070"/>
    </source>
</evidence>